<comment type="subcellular location">
    <subcellularLocation>
        <location evidence="1">Membrane</location>
        <topology evidence="1">Multi-pass membrane protein</topology>
    </subcellularLocation>
</comment>
<feature type="domain" description="Peptidase S54 rhomboid" evidence="9">
    <location>
        <begin position="117"/>
        <end position="266"/>
    </location>
</feature>
<evidence type="ECO:0000256" key="3">
    <source>
        <dbReference type="ARBA" id="ARBA00022692"/>
    </source>
</evidence>
<comment type="similarity">
    <text evidence="2">Belongs to the peptidase S54 family.</text>
</comment>
<dbReference type="InterPro" id="IPR035952">
    <property type="entry name" value="Rhomboid-like_sf"/>
</dbReference>
<feature type="transmembrane region" description="Helical" evidence="8">
    <location>
        <begin position="12"/>
        <end position="32"/>
    </location>
</feature>
<dbReference type="InterPro" id="IPR022764">
    <property type="entry name" value="Peptidase_S54_rhomboid_dom"/>
</dbReference>
<dbReference type="InterPro" id="IPR050925">
    <property type="entry name" value="Rhomboid_protease_S54"/>
</dbReference>
<dbReference type="PANTHER" id="PTHR43731:SF14">
    <property type="entry name" value="PRESENILIN-ASSOCIATED RHOMBOID-LIKE PROTEIN, MITOCHONDRIAL"/>
    <property type="match status" value="1"/>
</dbReference>
<organism evidence="10 11">
    <name type="scientific">Bremerella cremea</name>
    <dbReference type="NCBI Taxonomy" id="1031537"/>
    <lineage>
        <taxon>Bacteria</taxon>
        <taxon>Pseudomonadati</taxon>
        <taxon>Planctomycetota</taxon>
        <taxon>Planctomycetia</taxon>
        <taxon>Pirellulales</taxon>
        <taxon>Pirellulaceae</taxon>
        <taxon>Bremerella</taxon>
    </lineage>
</organism>
<feature type="transmembrane region" description="Helical" evidence="8">
    <location>
        <begin position="129"/>
        <end position="146"/>
    </location>
</feature>
<keyword evidence="3 8" id="KW-0812">Transmembrane</keyword>
<evidence type="ECO:0000256" key="6">
    <source>
        <dbReference type="ARBA" id="ARBA00023136"/>
    </source>
</evidence>
<dbReference type="AlphaFoldDB" id="A0A368KYZ7"/>
<feature type="transmembrane region" description="Helical" evidence="8">
    <location>
        <begin position="222"/>
        <end position="240"/>
    </location>
</feature>
<proteinExistence type="inferred from homology"/>
<feature type="transmembrane region" description="Helical" evidence="8">
    <location>
        <begin position="181"/>
        <end position="202"/>
    </location>
</feature>
<feature type="region of interest" description="Disordered" evidence="7">
    <location>
        <begin position="67"/>
        <end position="97"/>
    </location>
</feature>
<evidence type="ECO:0000256" key="1">
    <source>
        <dbReference type="ARBA" id="ARBA00004141"/>
    </source>
</evidence>
<dbReference type="EMBL" id="QPEX01000006">
    <property type="protein sequence ID" value="RCS56037.1"/>
    <property type="molecule type" value="Genomic_DNA"/>
</dbReference>
<dbReference type="GO" id="GO:0016020">
    <property type="term" value="C:membrane"/>
    <property type="evidence" value="ECO:0007669"/>
    <property type="project" value="UniProtKB-SubCell"/>
</dbReference>
<name>A0A368KYZ7_9BACT</name>
<evidence type="ECO:0000256" key="7">
    <source>
        <dbReference type="SAM" id="MobiDB-lite"/>
    </source>
</evidence>
<dbReference type="Gene3D" id="1.20.1540.10">
    <property type="entry name" value="Rhomboid-like"/>
    <property type="match status" value="1"/>
</dbReference>
<keyword evidence="6 8" id="KW-0472">Membrane</keyword>
<dbReference type="GO" id="GO:0004252">
    <property type="term" value="F:serine-type endopeptidase activity"/>
    <property type="evidence" value="ECO:0007669"/>
    <property type="project" value="InterPro"/>
</dbReference>
<protein>
    <submittedName>
        <fullName evidence="10">Rhomboid family intramembrane serine protease</fullName>
    </submittedName>
</protein>
<evidence type="ECO:0000256" key="4">
    <source>
        <dbReference type="ARBA" id="ARBA00022801"/>
    </source>
</evidence>
<evidence type="ECO:0000313" key="10">
    <source>
        <dbReference type="EMBL" id="RCS56037.1"/>
    </source>
</evidence>
<evidence type="ECO:0000256" key="2">
    <source>
        <dbReference type="ARBA" id="ARBA00009045"/>
    </source>
</evidence>
<dbReference type="GO" id="GO:0006508">
    <property type="term" value="P:proteolysis"/>
    <property type="evidence" value="ECO:0007669"/>
    <property type="project" value="UniProtKB-KW"/>
</dbReference>
<accession>A0A368KYZ7</accession>
<evidence type="ECO:0000256" key="5">
    <source>
        <dbReference type="ARBA" id="ARBA00022989"/>
    </source>
</evidence>
<evidence type="ECO:0000313" key="11">
    <source>
        <dbReference type="Proteomes" id="UP000253562"/>
    </source>
</evidence>
<feature type="transmembrane region" description="Helical" evidence="8">
    <location>
        <begin position="152"/>
        <end position="169"/>
    </location>
</feature>
<dbReference type="SUPFAM" id="SSF144091">
    <property type="entry name" value="Rhomboid-like"/>
    <property type="match status" value="1"/>
</dbReference>
<dbReference type="Proteomes" id="UP000253562">
    <property type="component" value="Unassembled WGS sequence"/>
</dbReference>
<keyword evidence="10" id="KW-0645">Protease</keyword>
<gene>
    <name evidence="10" type="ORF">DTL42_01220</name>
</gene>
<reference evidence="10 11" key="1">
    <citation type="submission" date="2018-07" db="EMBL/GenBank/DDBJ databases">
        <title>Comparative genomes isolates from brazilian mangrove.</title>
        <authorList>
            <person name="De Araujo J.E."/>
            <person name="Taketani R.G."/>
            <person name="Silva M.C.P."/>
            <person name="Lourenco M.V."/>
            <person name="Oliveira V.M."/>
            <person name="Andreote F.D."/>
        </authorList>
    </citation>
    <scope>NUCLEOTIDE SEQUENCE [LARGE SCALE GENOMIC DNA]</scope>
    <source>
        <strain evidence="10 11">HEX PRIS-MGV</strain>
    </source>
</reference>
<dbReference type="RefSeq" id="WP_114366877.1">
    <property type="nucleotide sequence ID" value="NZ_QPEX01000006.1"/>
</dbReference>
<comment type="caution">
    <text evidence="10">The sequence shown here is derived from an EMBL/GenBank/DDBJ whole genome shotgun (WGS) entry which is preliminary data.</text>
</comment>
<keyword evidence="5 8" id="KW-1133">Transmembrane helix</keyword>
<evidence type="ECO:0000256" key="8">
    <source>
        <dbReference type="SAM" id="Phobius"/>
    </source>
</evidence>
<dbReference type="OrthoDB" id="267668at2"/>
<dbReference type="PANTHER" id="PTHR43731">
    <property type="entry name" value="RHOMBOID PROTEASE"/>
    <property type="match status" value="1"/>
</dbReference>
<feature type="transmembrane region" description="Helical" evidence="8">
    <location>
        <begin position="252"/>
        <end position="273"/>
    </location>
</feature>
<dbReference type="Pfam" id="PF01694">
    <property type="entry name" value="Rhomboid"/>
    <property type="match status" value="1"/>
</dbReference>
<evidence type="ECO:0000259" key="9">
    <source>
        <dbReference type="Pfam" id="PF01694"/>
    </source>
</evidence>
<keyword evidence="4" id="KW-0378">Hydrolase</keyword>
<sequence>MLLPYSTDATLYHLPTATISLIIVNALVFFVYPMRTNDDLSLPQIAALIEQLHEHGTLTDAEYDQLTDEADEEEAEQEALDEASGEELPAEDEDAEEVTIPAPDPLSLQYGRGLLPWQWITSNFLHSDIFHLVGNMIWLWTFGLIVEGKIGWQRFLMVYFGIGISECFIEQSLMLFSFPTPWSCSLGASSIIFGLMAIAMLWVPANDIHCLVGVWSWDFPAAGLGGFYLIYSIIIGLMSYGSGPLESLGTELLHALGGVIGVGVGIAFLKYHLVDCDNWDLFSIWAGRHRLSREEAHELAVSSEPFQAKQKVQIENGLNQIRELLQQGEAPQLAYRAHISMQQKYEGWHLPDAEFLLIIKQLADQKKFTEASQAIHEYLKTSRAKQNQVRLKHAAILLDHLHQPNQALTVLKKVDRSELNARELAFYRKISSQAASQKDDDMLDILGDD</sequence>